<dbReference type="AlphaFoldDB" id="A0A382DDW4"/>
<dbReference type="Gene3D" id="3.40.190.10">
    <property type="entry name" value="Periplasmic binding protein-like II"/>
    <property type="match status" value="1"/>
</dbReference>
<evidence type="ECO:0000256" key="1">
    <source>
        <dbReference type="ARBA" id="ARBA00022428"/>
    </source>
</evidence>
<evidence type="ECO:0000256" key="2">
    <source>
        <dbReference type="ARBA" id="ARBA00023239"/>
    </source>
</evidence>
<reference evidence="3" key="1">
    <citation type="submission" date="2018-05" db="EMBL/GenBank/DDBJ databases">
        <authorList>
            <person name="Lanie J.A."/>
            <person name="Ng W.-L."/>
            <person name="Kazmierczak K.M."/>
            <person name="Andrzejewski T.M."/>
            <person name="Davidsen T.M."/>
            <person name="Wayne K.J."/>
            <person name="Tettelin H."/>
            <person name="Glass J.I."/>
            <person name="Rusch D."/>
            <person name="Podicherti R."/>
            <person name="Tsui H.-C.T."/>
            <person name="Winkler M.E."/>
        </authorList>
    </citation>
    <scope>NUCLEOTIDE SEQUENCE</scope>
</reference>
<dbReference type="Pfam" id="PF02621">
    <property type="entry name" value="VitK2_biosynth"/>
    <property type="match status" value="1"/>
</dbReference>
<accession>A0A382DDW4</accession>
<gene>
    <name evidence="3" type="ORF">METZ01_LOCUS189550</name>
</gene>
<dbReference type="PANTHER" id="PTHR37690">
    <property type="entry name" value="CHORISMATE DEHYDRATASE"/>
    <property type="match status" value="1"/>
</dbReference>
<dbReference type="InterPro" id="IPR030868">
    <property type="entry name" value="MqnA"/>
</dbReference>
<evidence type="ECO:0000313" key="3">
    <source>
        <dbReference type="EMBL" id="SVB36696.1"/>
    </source>
</evidence>
<keyword evidence="2" id="KW-0456">Lyase</keyword>
<proteinExistence type="predicted"/>
<dbReference type="GO" id="GO:0009234">
    <property type="term" value="P:menaquinone biosynthetic process"/>
    <property type="evidence" value="ECO:0007669"/>
    <property type="project" value="UniProtKB-KW"/>
</dbReference>
<keyword evidence="1" id="KW-0474">Menaquinone biosynthesis</keyword>
<evidence type="ECO:0008006" key="4">
    <source>
        <dbReference type="Google" id="ProtNLM"/>
    </source>
</evidence>
<dbReference type="GO" id="GO:0016829">
    <property type="term" value="F:lyase activity"/>
    <property type="evidence" value="ECO:0007669"/>
    <property type="project" value="UniProtKB-KW"/>
</dbReference>
<sequence>MVGAPVTGPPTGTWRPKENGRMIRLSVVRYLNTTPLVYAFQKDRIDHDFDLKYDVPSNCARKLKAMEADVGIIPSIEYARSDVPYRIVPDISIS</sequence>
<feature type="non-terminal residue" evidence="3">
    <location>
        <position position="94"/>
    </location>
</feature>
<organism evidence="3">
    <name type="scientific">marine metagenome</name>
    <dbReference type="NCBI Taxonomy" id="408172"/>
    <lineage>
        <taxon>unclassified sequences</taxon>
        <taxon>metagenomes</taxon>
        <taxon>ecological metagenomes</taxon>
    </lineage>
</organism>
<dbReference type="PANTHER" id="PTHR37690:SF1">
    <property type="entry name" value="CHORISMATE DEHYDRATASE"/>
    <property type="match status" value="1"/>
</dbReference>
<protein>
    <recommendedName>
        <fullName evidence="4">LysR substrate-binding domain-containing protein</fullName>
    </recommendedName>
</protein>
<dbReference type="EMBL" id="UINC01038941">
    <property type="protein sequence ID" value="SVB36696.1"/>
    <property type="molecule type" value="Genomic_DNA"/>
</dbReference>
<name>A0A382DDW4_9ZZZZ</name>
<dbReference type="InterPro" id="IPR003773">
    <property type="entry name" value="Menaquinone_biosynth"/>
</dbReference>
<dbReference type="SUPFAM" id="SSF53850">
    <property type="entry name" value="Periplasmic binding protein-like II"/>
    <property type="match status" value="1"/>
</dbReference>